<dbReference type="Proteomes" id="UP000095563">
    <property type="component" value="Unassembled WGS sequence"/>
</dbReference>
<evidence type="ECO:0000256" key="1">
    <source>
        <dbReference type="SAM" id="Phobius"/>
    </source>
</evidence>
<dbReference type="EMBL" id="CZBO01000001">
    <property type="protein sequence ID" value="CUP77996.1"/>
    <property type="molecule type" value="Genomic_DNA"/>
</dbReference>
<evidence type="ECO:0000313" key="2">
    <source>
        <dbReference type="EMBL" id="CUP77996.1"/>
    </source>
</evidence>
<organism evidence="2 3">
    <name type="scientific">Clostridium baratii</name>
    <dbReference type="NCBI Taxonomy" id="1561"/>
    <lineage>
        <taxon>Bacteria</taxon>
        <taxon>Bacillati</taxon>
        <taxon>Bacillota</taxon>
        <taxon>Clostridia</taxon>
        <taxon>Eubacteriales</taxon>
        <taxon>Clostridiaceae</taxon>
        <taxon>Clostridium</taxon>
    </lineage>
</organism>
<reference evidence="2 3" key="1">
    <citation type="submission" date="2015-09" db="EMBL/GenBank/DDBJ databases">
        <authorList>
            <consortium name="Pathogen Informatics"/>
        </authorList>
    </citation>
    <scope>NUCLEOTIDE SEQUENCE [LARGE SCALE GENOMIC DNA]</scope>
    <source>
        <strain evidence="2 3">2789STDY5834956</strain>
    </source>
</reference>
<dbReference type="RefSeq" id="WP_055206782.1">
    <property type="nucleotide sequence ID" value="NZ_CZBO01000001.1"/>
</dbReference>
<feature type="transmembrane region" description="Helical" evidence="1">
    <location>
        <begin position="6"/>
        <end position="26"/>
    </location>
</feature>
<proteinExistence type="predicted"/>
<feature type="transmembrane region" description="Helical" evidence="1">
    <location>
        <begin position="46"/>
        <end position="70"/>
    </location>
</feature>
<name>A0A174R1W4_9CLOT</name>
<keyword evidence="1" id="KW-0472">Membrane</keyword>
<protein>
    <submittedName>
        <fullName evidence="2">Uncharacterized protein</fullName>
    </submittedName>
</protein>
<gene>
    <name evidence="2" type="ORF">ERS852568_00771</name>
</gene>
<sequence length="71" mass="8059">MIYLVFVNIFIVILMLILFFKATSIFKKINESKGNLEVEGKKAKKYMIASVILVPISLLLTLGMFFLAMAK</sequence>
<dbReference type="AlphaFoldDB" id="A0A174R1W4"/>
<evidence type="ECO:0000313" key="3">
    <source>
        <dbReference type="Proteomes" id="UP000095563"/>
    </source>
</evidence>
<keyword evidence="1" id="KW-1133">Transmembrane helix</keyword>
<keyword evidence="1" id="KW-0812">Transmembrane</keyword>
<accession>A0A174R1W4</accession>